<evidence type="ECO:0000313" key="3">
    <source>
        <dbReference type="Proteomes" id="UP000005867"/>
    </source>
</evidence>
<accession>G7VAH2</accession>
<organism evidence="2 3">
    <name type="scientific">Pyrobaculum ferrireducens</name>
    <dbReference type="NCBI Taxonomy" id="1104324"/>
    <lineage>
        <taxon>Archaea</taxon>
        <taxon>Thermoproteota</taxon>
        <taxon>Thermoprotei</taxon>
        <taxon>Thermoproteales</taxon>
        <taxon>Thermoproteaceae</taxon>
        <taxon>Pyrobaculum</taxon>
    </lineage>
</organism>
<dbReference type="EMBL" id="CP003098">
    <property type="protein sequence ID" value="AET32211.1"/>
    <property type="molecule type" value="Genomic_DNA"/>
</dbReference>
<protein>
    <recommendedName>
        <fullName evidence="4">Respiratory chain protein</fullName>
    </recommendedName>
</protein>
<gene>
    <name evidence="2" type="ORF">P186_0765</name>
</gene>
<dbReference type="BioCyc" id="PSP1104324:GJSN-749-MONOMER"/>
<dbReference type="KEGG" id="pyr:P186_0765"/>
<proteinExistence type="predicted"/>
<feature type="transmembrane region" description="Helical" evidence="1">
    <location>
        <begin position="12"/>
        <end position="32"/>
    </location>
</feature>
<dbReference type="eggNOG" id="arCOG06033">
    <property type="taxonomic scope" value="Archaea"/>
</dbReference>
<evidence type="ECO:0008006" key="4">
    <source>
        <dbReference type="Google" id="ProtNLM"/>
    </source>
</evidence>
<sequence>MFLGMSTEVRLNFGDYVTWGLIIAAIFVVWMWAGNWGRPPYPVVSEVSSYVFTPYTVVYVGGGVVTALFMGSMIFFTIKFRAREGYGEE</sequence>
<keyword evidence="1" id="KW-0472">Membrane</keyword>
<name>G7VAH2_9CREN</name>
<dbReference type="STRING" id="1104324.P186_0765"/>
<keyword evidence="3" id="KW-1185">Reference proteome</keyword>
<reference evidence="2 3" key="1">
    <citation type="journal article" date="2012" name="J. Bacteriol.">
        <title>Complete genome sequence of strain 1860, a crenarchaeon of the genus pyrobaculum able to grow with various electron acceptors.</title>
        <authorList>
            <person name="Mardanov A.V."/>
            <person name="Gumerov V.M."/>
            <person name="Slobodkina G.B."/>
            <person name="Beletsky A.V."/>
            <person name="Bonch-Osmolovskaya E.A."/>
            <person name="Ravin N.V."/>
            <person name="Skryabin K.G."/>
        </authorList>
    </citation>
    <scope>NUCLEOTIDE SEQUENCE [LARGE SCALE GENOMIC DNA]</scope>
    <source>
        <strain evidence="2 3">1860</strain>
    </source>
</reference>
<keyword evidence="1" id="KW-0812">Transmembrane</keyword>
<dbReference type="AlphaFoldDB" id="G7VAH2"/>
<feature type="transmembrane region" description="Helical" evidence="1">
    <location>
        <begin position="52"/>
        <end position="76"/>
    </location>
</feature>
<keyword evidence="1" id="KW-1133">Transmembrane helix</keyword>
<dbReference type="HOGENOM" id="CLU_2550407_0_0_2"/>
<evidence type="ECO:0000256" key="1">
    <source>
        <dbReference type="SAM" id="Phobius"/>
    </source>
</evidence>
<evidence type="ECO:0000313" key="2">
    <source>
        <dbReference type="EMBL" id="AET32211.1"/>
    </source>
</evidence>
<dbReference type="Proteomes" id="UP000005867">
    <property type="component" value="Chromosome"/>
</dbReference>